<dbReference type="InterPro" id="IPR002549">
    <property type="entry name" value="AI-2E-like"/>
</dbReference>
<dbReference type="GO" id="GO:0055085">
    <property type="term" value="P:transmembrane transport"/>
    <property type="evidence" value="ECO:0007669"/>
    <property type="project" value="TreeGrafter"/>
</dbReference>
<evidence type="ECO:0000256" key="4">
    <source>
        <dbReference type="ARBA" id="ARBA00022989"/>
    </source>
</evidence>
<dbReference type="EMBL" id="CP053564">
    <property type="protein sequence ID" value="QJY50788.1"/>
    <property type="molecule type" value="Genomic_DNA"/>
</dbReference>
<proteinExistence type="inferred from homology"/>
<sequence>MLVVAAAIVVVLAGVQATAWLIGPVFMALVVVIAVAPVQTRLRRRGWPGWATGLVVLVLVYAILLGLALGIVVSIARLATELPAYAAEAQGLVESATGRLAAWGIGPEQLRQAAGSLDLGRVTGVLSALLSSVAGLATNFVFLLALLLFLSVEAGGAGDRLALIARDRPAITDALGQFAWGTRQYLIVTTVFGLIVAVLDTVALALLGIPLAVTWGLLAFITNYIPNIGFVVGVVPPALLGLLTGGPSLMLIVILVYCVLNFVIQSIVQPRFIGDAVGLSVTVTFVALVFWAWLLGPLGAILAIPLTLLAKSVLVDVDPQARWADALLRASATEPAPAAARPSAPPAPDSPPRDDGTAP</sequence>
<dbReference type="AlphaFoldDB" id="A0A6M6JSF9"/>
<feature type="transmembrane region" description="Helical" evidence="7">
    <location>
        <begin position="185"/>
        <end position="218"/>
    </location>
</feature>
<feature type="transmembrane region" description="Helical" evidence="7">
    <location>
        <begin position="125"/>
        <end position="150"/>
    </location>
</feature>
<evidence type="ECO:0000256" key="7">
    <source>
        <dbReference type="SAM" id="Phobius"/>
    </source>
</evidence>
<dbReference type="PANTHER" id="PTHR21716">
    <property type="entry name" value="TRANSMEMBRANE PROTEIN"/>
    <property type="match status" value="1"/>
</dbReference>
<evidence type="ECO:0000256" key="6">
    <source>
        <dbReference type="SAM" id="MobiDB-lite"/>
    </source>
</evidence>
<comment type="subcellular location">
    <subcellularLocation>
        <location evidence="1">Membrane</location>
        <topology evidence="1">Multi-pass membrane protein</topology>
    </subcellularLocation>
</comment>
<evidence type="ECO:0000256" key="5">
    <source>
        <dbReference type="ARBA" id="ARBA00023136"/>
    </source>
</evidence>
<gene>
    <name evidence="8" type="ORF">HOP40_21065</name>
</gene>
<feature type="transmembrane region" description="Helical" evidence="7">
    <location>
        <begin position="23"/>
        <end position="42"/>
    </location>
</feature>
<evidence type="ECO:0000256" key="1">
    <source>
        <dbReference type="ARBA" id="ARBA00004141"/>
    </source>
</evidence>
<feature type="transmembrane region" description="Helical" evidence="7">
    <location>
        <begin position="54"/>
        <end position="76"/>
    </location>
</feature>
<evidence type="ECO:0000256" key="3">
    <source>
        <dbReference type="ARBA" id="ARBA00022692"/>
    </source>
</evidence>
<dbReference type="Proteomes" id="UP000505377">
    <property type="component" value="Chromosome"/>
</dbReference>
<evidence type="ECO:0000313" key="8">
    <source>
        <dbReference type="EMBL" id="QJY50788.1"/>
    </source>
</evidence>
<dbReference type="KEGG" id="pbro:HOP40_21065"/>
<evidence type="ECO:0000256" key="2">
    <source>
        <dbReference type="ARBA" id="ARBA00009773"/>
    </source>
</evidence>
<keyword evidence="5 7" id="KW-0472">Membrane</keyword>
<dbReference type="Pfam" id="PF01594">
    <property type="entry name" value="AI-2E_transport"/>
    <property type="match status" value="1"/>
</dbReference>
<dbReference type="GO" id="GO:0016020">
    <property type="term" value="C:membrane"/>
    <property type="evidence" value="ECO:0007669"/>
    <property type="project" value="UniProtKB-SubCell"/>
</dbReference>
<feature type="region of interest" description="Disordered" evidence="6">
    <location>
        <begin position="334"/>
        <end position="359"/>
    </location>
</feature>
<keyword evidence="4 7" id="KW-1133">Transmembrane helix</keyword>
<accession>A0A6M6JSF9</accession>
<keyword evidence="9" id="KW-1185">Reference proteome</keyword>
<comment type="similarity">
    <text evidence="2">Belongs to the autoinducer-2 exporter (AI-2E) (TC 2.A.86) family.</text>
</comment>
<reference evidence="8 9" key="1">
    <citation type="submission" date="2020-05" db="EMBL/GenBank/DDBJ databases">
        <authorList>
            <person name="Mo P."/>
        </authorList>
    </citation>
    <scope>NUCLEOTIDE SEQUENCE [LARGE SCALE GENOMIC DNA]</scope>
    <source>
        <strain evidence="8 9">Gen01</strain>
    </source>
</reference>
<organism evidence="8 9">
    <name type="scientific">Pseudonocardia broussonetiae</name>
    <dbReference type="NCBI Taxonomy" id="2736640"/>
    <lineage>
        <taxon>Bacteria</taxon>
        <taxon>Bacillati</taxon>
        <taxon>Actinomycetota</taxon>
        <taxon>Actinomycetes</taxon>
        <taxon>Pseudonocardiales</taxon>
        <taxon>Pseudonocardiaceae</taxon>
        <taxon>Pseudonocardia</taxon>
    </lineage>
</organism>
<protein>
    <submittedName>
        <fullName evidence="8">AI-2E family transporter</fullName>
    </submittedName>
</protein>
<dbReference type="PANTHER" id="PTHR21716:SF64">
    <property type="entry name" value="AI-2 TRANSPORT PROTEIN TQSA"/>
    <property type="match status" value="1"/>
</dbReference>
<feature type="transmembrane region" description="Helical" evidence="7">
    <location>
        <begin position="238"/>
        <end position="260"/>
    </location>
</feature>
<feature type="transmembrane region" description="Helical" evidence="7">
    <location>
        <begin position="272"/>
        <end position="294"/>
    </location>
</feature>
<evidence type="ECO:0000313" key="9">
    <source>
        <dbReference type="Proteomes" id="UP000505377"/>
    </source>
</evidence>
<name>A0A6M6JSF9_9PSEU</name>
<keyword evidence="3 7" id="KW-0812">Transmembrane</keyword>